<dbReference type="Pfam" id="PF13470">
    <property type="entry name" value="PIN_3"/>
    <property type="match status" value="1"/>
</dbReference>
<dbReference type="PANTHER" id="PTHR34610">
    <property type="entry name" value="SSL7007 PROTEIN"/>
    <property type="match status" value="1"/>
</dbReference>
<dbReference type="InterPro" id="IPR002850">
    <property type="entry name" value="PIN_toxin-like"/>
</dbReference>
<evidence type="ECO:0000259" key="1">
    <source>
        <dbReference type="Pfam" id="PF13470"/>
    </source>
</evidence>
<dbReference type="Proteomes" id="UP001161160">
    <property type="component" value="Unassembled WGS sequence"/>
</dbReference>
<dbReference type="RefSeq" id="WP_280756861.1">
    <property type="nucleotide sequence ID" value="NZ_JARXXW010000003.1"/>
</dbReference>
<dbReference type="AlphaFoldDB" id="A0AA43MAQ5"/>
<dbReference type="InterPro" id="IPR002716">
    <property type="entry name" value="PIN_dom"/>
</dbReference>
<protein>
    <submittedName>
        <fullName evidence="2">PIN family toxin of toxin-antitoxin system</fullName>
    </submittedName>
</protein>
<reference evidence="2" key="1">
    <citation type="submission" date="2023-04" db="EMBL/GenBank/DDBJ databases">
        <title>Genome Encyclopedia of Bacteria and Archaea VI: Functional Genomics of Type Strains.</title>
        <authorList>
            <person name="Whitman W."/>
        </authorList>
    </citation>
    <scope>NUCLEOTIDE SEQUENCE</scope>
    <source>
        <strain evidence="2">Enz.4-51</strain>
    </source>
</reference>
<dbReference type="SUPFAM" id="SSF88723">
    <property type="entry name" value="PIN domain-like"/>
    <property type="match status" value="1"/>
</dbReference>
<dbReference type="InterPro" id="IPR029060">
    <property type="entry name" value="PIN-like_dom_sf"/>
</dbReference>
<evidence type="ECO:0000313" key="3">
    <source>
        <dbReference type="Proteomes" id="UP001161160"/>
    </source>
</evidence>
<name>A0AA43MAQ5_9BURK</name>
<sequence>MQSLVLDTNILLDLFVFNDPAVIQLKEALIACRFKAFASQESLLELADVISRPLFSLEAAKQKDILEQWQALTYTIDRANLHPAPWKCKDPDDQVFLDTAFTVRPAILISKDLALLELANKASQEHILITKDCSQLPV</sequence>
<dbReference type="PANTHER" id="PTHR34610:SF3">
    <property type="entry name" value="SSL7007 PROTEIN"/>
    <property type="match status" value="1"/>
</dbReference>
<comment type="caution">
    <text evidence="2">The sequence shown here is derived from an EMBL/GenBank/DDBJ whole genome shotgun (WGS) entry which is preliminary data.</text>
</comment>
<feature type="domain" description="PIN" evidence="1">
    <location>
        <begin position="4"/>
        <end position="113"/>
    </location>
</feature>
<proteinExistence type="predicted"/>
<accession>A0AA43MAQ5</accession>
<keyword evidence="3" id="KW-1185">Reference proteome</keyword>
<evidence type="ECO:0000313" key="2">
    <source>
        <dbReference type="EMBL" id="MDH6504362.1"/>
    </source>
</evidence>
<gene>
    <name evidence="2" type="ORF">M2127_001678</name>
</gene>
<organism evidence="2 3">
    <name type="scientific">Polynucleobacter sphagniphilus</name>
    <dbReference type="NCBI Taxonomy" id="1743169"/>
    <lineage>
        <taxon>Bacteria</taxon>
        <taxon>Pseudomonadati</taxon>
        <taxon>Pseudomonadota</taxon>
        <taxon>Betaproteobacteria</taxon>
        <taxon>Burkholderiales</taxon>
        <taxon>Burkholderiaceae</taxon>
        <taxon>Polynucleobacter</taxon>
    </lineage>
</organism>
<dbReference type="NCBIfam" id="TIGR00305">
    <property type="entry name" value="putative toxin-antitoxin system toxin component, PIN family"/>
    <property type="match status" value="1"/>
</dbReference>
<dbReference type="EMBL" id="JARXYA010000007">
    <property type="protein sequence ID" value="MDH6504362.1"/>
    <property type="molecule type" value="Genomic_DNA"/>
</dbReference>